<feature type="domain" description="DinB-like" evidence="1">
    <location>
        <begin position="39"/>
        <end position="165"/>
    </location>
</feature>
<evidence type="ECO:0000313" key="3">
    <source>
        <dbReference type="Proteomes" id="UP000616839"/>
    </source>
</evidence>
<dbReference type="Proteomes" id="UP000616839">
    <property type="component" value="Unassembled WGS sequence"/>
</dbReference>
<accession>A0A927K8Z4</accession>
<gene>
    <name evidence="2" type="ORF">IE331_09360</name>
</gene>
<protein>
    <submittedName>
        <fullName evidence="2">DinB family protein</fullName>
    </submittedName>
</protein>
<dbReference type="InterPro" id="IPR024775">
    <property type="entry name" value="DinB-like"/>
</dbReference>
<dbReference type="Gene3D" id="1.20.120.450">
    <property type="entry name" value="dinb family like domain"/>
    <property type="match status" value="1"/>
</dbReference>
<reference evidence="2" key="1">
    <citation type="submission" date="2020-09" db="EMBL/GenBank/DDBJ databases">
        <title>Nocardioides sp. strain MJB4 16S ribosomal RNA gene Genome sequencing and assembly.</title>
        <authorList>
            <person name="Kim I."/>
        </authorList>
    </citation>
    <scope>NUCLEOTIDE SEQUENCE</scope>
    <source>
        <strain evidence="2">MJB4</strain>
    </source>
</reference>
<keyword evidence="3" id="KW-1185">Reference proteome</keyword>
<comment type="caution">
    <text evidence="2">The sequence shown here is derived from an EMBL/GenBank/DDBJ whole genome shotgun (WGS) entry which is preliminary data.</text>
</comment>
<dbReference type="Pfam" id="PF12867">
    <property type="entry name" value="DinB_2"/>
    <property type="match status" value="1"/>
</dbReference>
<name>A0A927K8Z4_9ACTN</name>
<dbReference type="RefSeq" id="WP_192142773.1">
    <property type="nucleotide sequence ID" value="NZ_JACYXZ010000002.1"/>
</dbReference>
<dbReference type="InterPro" id="IPR034660">
    <property type="entry name" value="DinB/YfiT-like"/>
</dbReference>
<evidence type="ECO:0000313" key="2">
    <source>
        <dbReference type="EMBL" id="MBD8869830.1"/>
    </source>
</evidence>
<dbReference type="SUPFAM" id="SSF109854">
    <property type="entry name" value="DinB/YfiT-like putative metalloenzymes"/>
    <property type="match status" value="1"/>
</dbReference>
<dbReference type="AlphaFoldDB" id="A0A927K8Z4"/>
<organism evidence="2 3">
    <name type="scientific">Nocardioides donggukensis</name>
    <dbReference type="NCBI Taxonomy" id="2774019"/>
    <lineage>
        <taxon>Bacteria</taxon>
        <taxon>Bacillati</taxon>
        <taxon>Actinomycetota</taxon>
        <taxon>Actinomycetes</taxon>
        <taxon>Propionibacteriales</taxon>
        <taxon>Nocardioidaceae</taxon>
        <taxon>Nocardioides</taxon>
    </lineage>
</organism>
<sequence length="171" mass="18850">MPIEPDLKDWTWVIDARCPECGFDGAGVDDLPGALRANAAAWPDVLSGPDAAVRPAEHVWSALEYACHVRDVHRVFDERVHRMLGEDDPVFANWDQDAAAVEADYWDQDPTTVADELVSAAETVAATYAGVGDRWERPGRRSNGSAFTVATIGRYHLHDVVHHLHDVGPRT</sequence>
<proteinExistence type="predicted"/>
<dbReference type="EMBL" id="JACYXZ010000002">
    <property type="protein sequence ID" value="MBD8869830.1"/>
    <property type="molecule type" value="Genomic_DNA"/>
</dbReference>
<evidence type="ECO:0000259" key="1">
    <source>
        <dbReference type="Pfam" id="PF12867"/>
    </source>
</evidence>